<gene>
    <name evidence="1" type="ORF">LEP1GSC108_4071</name>
</gene>
<sequence length="39" mass="4751">MPLYWLYGEVVVQRRGSRFYEIQDKVILICAGYHIMDRM</sequence>
<name>M6QRV3_9LEPT</name>
<keyword evidence="2" id="KW-1185">Reference proteome</keyword>
<dbReference type="AlphaFoldDB" id="M6QRV3"/>
<evidence type="ECO:0000313" key="1">
    <source>
        <dbReference type="EMBL" id="EMN91542.1"/>
    </source>
</evidence>
<comment type="caution">
    <text evidence="1">The sequence shown here is derived from an EMBL/GenBank/DDBJ whole genome shotgun (WGS) entry which is preliminary data.</text>
</comment>
<accession>M6QRV3</accession>
<evidence type="ECO:0000313" key="2">
    <source>
        <dbReference type="Proteomes" id="UP000012118"/>
    </source>
</evidence>
<reference evidence="1 2" key="1">
    <citation type="submission" date="2013-01" db="EMBL/GenBank/DDBJ databases">
        <authorList>
            <person name="Harkins D.M."/>
            <person name="Durkin A.S."/>
            <person name="Brinkac L.M."/>
            <person name="Haft D.H."/>
            <person name="Selengut J.D."/>
            <person name="Sanka R."/>
            <person name="DePew J."/>
            <person name="Purushe J."/>
            <person name="Chanthongthip A."/>
            <person name="Lattana O."/>
            <person name="Phetsouvanh R."/>
            <person name="Newton P.N."/>
            <person name="Vinetz J.M."/>
            <person name="Sutton G.G."/>
            <person name="Nierman W.C."/>
            <person name="Fouts D.E."/>
        </authorList>
    </citation>
    <scope>NUCLEOTIDE SEQUENCE [LARGE SCALE GENOMIC DNA]</scope>
    <source>
        <strain evidence="1 2">UI 13098</strain>
    </source>
</reference>
<protein>
    <submittedName>
        <fullName evidence="1">Uncharacterized protein</fullName>
    </submittedName>
</protein>
<proteinExistence type="predicted"/>
<dbReference type="EMBL" id="AHNU02000028">
    <property type="protein sequence ID" value="EMN91542.1"/>
    <property type="molecule type" value="Genomic_DNA"/>
</dbReference>
<dbReference type="Proteomes" id="UP000012118">
    <property type="component" value="Unassembled WGS sequence"/>
</dbReference>
<organism evidence="1 2">
    <name type="scientific">Leptospira weilii str. UI 13098</name>
    <dbReference type="NCBI Taxonomy" id="1088542"/>
    <lineage>
        <taxon>Bacteria</taxon>
        <taxon>Pseudomonadati</taxon>
        <taxon>Spirochaetota</taxon>
        <taxon>Spirochaetia</taxon>
        <taxon>Leptospirales</taxon>
        <taxon>Leptospiraceae</taxon>
        <taxon>Leptospira</taxon>
    </lineage>
</organism>